<sequence>MAFTMKRITQFTLYIAAIGQRDLYSSKHMSQSTGLNSTCEIYVSTLILNVPQAIASSQYTDQRGTKASPPCGPTRAAFSTCRRVYLDNHGDGKKPSRVKAA</sequence>
<gene>
    <name evidence="1" type="ORF">TPSB3V08_LOCUS14615</name>
</gene>
<dbReference type="EMBL" id="OD045437">
    <property type="protein sequence ID" value="CAD7421200.1"/>
    <property type="molecule type" value="Genomic_DNA"/>
</dbReference>
<evidence type="ECO:0000313" key="1">
    <source>
        <dbReference type="EMBL" id="CAD7421200.1"/>
    </source>
</evidence>
<dbReference type="AlphaFoldDB" id="A0A7R9HH28"/>
<proteinExistence type="predicted"/>
<name>A0A7R9HH28_TIMPO</name>
<protein>
    <submittedName>
        <fullName evidence="1">Uncharacterized protein</fullName>
    </submittedName>
</protein>
<accession>A0A7R9HH28</accession>
<organism evidence="1">
    <name type="scientific">Timema poppense</name>
    <name type="common">Walking stick</name>
    <dbReference type="NCBI Taxonomy" id="170557"/>
    <lineage>
        <taxon>Eukaryota</taxon>
        <taxon>Metazoa</taxon>
        <taxon>Ecdysozoa</taxon>
        <taxon>Arthropoda</taxon>
        <taxon>Hexapoda</taxon>
        <taxon>Insecta</taxon>
        <taxon>Pterygota</taxon>
        <taxon>Neoptera</taxon>
        <taxon>Polyneoptera</taxon>
        <taxon>Phasmatodea</taxon>
        <taxon>Timematodea</taxon>
        <taxon>Timematoidea</taxon>
        <taxon>Timematidae</taxon>
        <taxon>Timema</taxon>
    </lineage>
</organism>
<reference evidence="1" key="1">
    <citation type="submission" date="2020-11" db="EMBL/GenBank/DDBJ databases">
        <authorList>
            <person name="Tran Van P."/>
        </authorList>
    </citation>
    <scope>NUCLEOTIDE SEQUENCE</scope>
</reference>